<dbReference type="AlphaFoldDB" id="A0A1K1PVV6"/>
<dbReference type="EMBL" id="FPIP01000011">
    <property type="protein sequence ID" value="SFW51611.1"/>
    <property type="molecule type" value="Genomic_DNA"/>
</dbReference>
<dbReference type="Pfam" id="PF19553">
    <property type="entry name" value="DUF6076"/>
    <property type="match status" value="1"/>
</dbReference>
<organism evidence="1 2">
    <name type="scientific">Ruminococcus flavefaciens</name>
    <dbReference type="NCBI Taxonomy" id="1265"/>
    <lineage>
        <taxon>Bacteria</taxon>
        <taxon>Bacillati</taxon>
        <taxon>Bacillota</taxon>
        <taxon>Clostridia</taxon>
        <taxon>Eubacteriales</taxon>
        <taxon>Oscillospiraceae</taxon>
        <taxon>Ruminococcus</taxon>
    </lineage>
</organism>
<gene>
    <name evidence="1" type="ORF">SAMN02910280_0174</name>
</gene>
<evidence type="ECO:0000313" key="1">
    <source>
        <dbReference type="EMBL" id="SFW51611.1"/>
    </source>
</evidence>
<accession>A0A1K1PVV6</accession>
<name>A0A1K1PVV6_RUMFL</name>
<dbReference type="Proteomes" id="UP000183461">
    <property type="component" value="Unassembled WGS sequence"/>
</dbReference>
<protein>
    <submittedName>
        <fullName evidence="1">Uncharacterized protein</fullName>
    </submittedName>
</protein>
<evidence type="ECO:0000313" key="2">
    <source>
        <dbReference type="Proteomes" id="UP000183461"/>
    </source>
</evidence>
<reference evidence="2" key="1">
    <citation type="submission" date="2016-11" db="EMBL/GenBank/DDBJ databases">
        <authorList>
            <person name="Varghese N."/>
            <person name="Submissions S."/>
        </authorList>
    </citation>
    <scope>NUCLEOTIDE SEQUENCE [LARGE SCALE GENOMIC DNA]</scope>
    <source>
        <strain evidence="2">YL228</strain>
    </source>
</reference>
<proteinExistence type="predicted"/>
<dbReference type="InterPro" id="IPR045722">
    <property type="entry name" value="DUF6076"/>
</dbReference>
<sequence length="333" mass="39623">MFLSRGLYVFPSENLIRRFMFDGQEATELPAITFEQQLIDFLEIDLTPFNRLLDKLKAHTKENTSPDELLGVCRAVGYTAEIFCQEEPVYSFLLCTKLYVDSYDISSYEELFEHKDHAVEMLRDMVHTQNIFFTIADAYCRFEGSHEEKTTKAFLGRETIFKCQFEQVIAHTDVSTEMFQMTRPRLPYSRGYRFDNLPAYIWYVFLNAMEYDTGFSQCDYCGHFFKPRTKKKTRYCDRVRTEDGRTCKQIGPQQIYKFRLQHSELLADYDRAINRNYRRVERYELKLGDEKQGKDLSYNDYADWLRELHTAKMSFMSGEISEEEFKKAIHHLD</sequence>